<name>A0A2A5WJ28_9GAMM</name>
<comment type="caution">
    <text evidence="7">The sequence shown here is derived from an EMBL/GenBank/DDBJ whole genome shotgun (WGS) entry which is preliminary data.</text>
</comment>
<feature type="transmembrane region" description="Helical" evidence="6">
    <location>
        <begin position="83"/>
        <end position="101"/>
    </location>
</feature>
<dbReference type="AlphaFoldDB" id="A0A2A5WJ28"/>
<evidence type="ECO:0000256" key="4">
    <source>
        <dbReference type="ARBA" id="ARBA00022989"/>
    </source>
</evidence>
<keyword evidence="5 6" id="KW-0472">Membrane</keyword>
<dbReference type="PANTHER" id="PTHR30238:SF4">
    <property type="entry name" value="SLL1022 PROTEIN"/>
    <property type="match status" value="1"/>
</dbReference>
<evidence type="ECO:0000313" key="7">
    <source>
        <dbReference type="EMBL" id="PDH36489.1"/>
    </source>
</evidence>
<comment type="subcellular location">
    <subcellularLocation>
        <location evidence="1">Membrane</location>
        <topology evidence="1">Multi-pass membrane protein</topology>
    </subcellularLocation>
</comment>
<gene>
    <name evidence="7" type="ORF">CNE99_09650</name>
</gene>
<dbReference type="InterPro" id="IPR005496">
    <property type="entry name" value="Integral_membrane_TerC"/>
</dbReference>
<proteinExistence type="inferred from homology"/>
<sequence>MELLTDPQIWTAFLTLTLLELVLGIDNIVFISIMVDRLPAEQRALARRIGLGLAMGMRIGLLLVLAWLVGLTAPLFAILEHAFSGRDLILIIGGMFLIWKATSEIHQLLEGEEGEKSASGGATFSSIIVQIILIDAVFSLDSIITAVGLVKEIEVMIAAIVVAVVLMMVFAGVIGDFVSEHPTVKMLALSFLCMIGMVLMADGFGHHVPKGYIYSAMVFSILVEFLNLHLRRKKKAQAVVLHRKYIKDNYHQ</sequence>
<evidence type="ECO:0000256" key="2">
    <source>
        <dbReference type="ARBA" id="ARBA00007511"/>
    </source>
</evidence>
<evidence type="ECO:0000313" key="8">
    <source>
        <dbReference type="Proteomes" id="UP000219327"/>
    </source>
</evidence>
<evidence type="ECO:0000256" key="1">
    <source>
        <dbReference type="ARBA" id="ARBA00004141"/>
    </source>
</evidence>
<feature type="transmembrane region" description="Helical" evidence="6">
    <location>
        <begin position="56"/>
        <end position="77"/>
    </location>
</feature>
<evidence type="ECO:0000256" key="6">
    <source>
        <dbReference type="SAM" id="Phobius"/>
    </source>
</evidence>
<evidence type="ECO:0000256" key="5">
    <source>
        <dbReference type="ARBA" id="ARBA00023136"/>
    </source>
</evidence>
<feature type="transmembrane region" description="Helical" evidence="6">
    <location>
        <begin position="155"/>
        <end position="174"/>
    </location>
</feature>
<feature type="transmembrane region" description="Helical" evidence="6">
    <location>
        <begin position="211"/>
        <end position="230"/>
    </location>
</feature>
<feature type="transmembrane region" description="Helical" evidence="6">
    <location>
        <begin position="186"/>
        <end position="205"/>
    </location>
</feature>
<dbReference type="Pfam" id="PF03741">
    <property type="entry name" value="TerC"/>
    <property type="match status" value="1"/>
</dbReference>
<reference evidence="7 8" key="1">
    <citation type="submission" date="2017-08" db="EMBL/GenBank/DDBJ databases">
        <title>Fine stratification of microbial communities through a metagenomic profile of the photic zone.</title>
        <authorList>
            <person name="Haro-Moreno J.M."/>
            <person name="Lopez-Perez M."/>
            <person name="De La Torre J."/>
            <person name="Picazo A."/>
            <person name="Camacho A."/>
            <person name="Rodriguez-Valera F."/>
        </authorList>
    </citation>
    <scope>NUCLEOTIDE SEQUENCE [LARGE SCALE GENOMIC DNA]</scope>
    <source>
        <strain evidence="7">MED-G24</strain>
    </source>
</reference>
<evidence type="ECO:0008006" key="9">
    <source>
        <dbReference type="Google" id="ProtNLM"/>
    </source>
</evidence>
<dbReference type="GO" id="GO:0016020">
    <property type="term" value="C:membrane"/>
    <property type="evidence" value="ECO:0007669"/>
    <property type="project" value="UniProtKB-SubCell"/>
</dbReference>
<protein>
    <recommendedName>
        <fullName evidence="9">TerC family protein</fullName>
    </recommendedName>
</protein>
<keyword evidence="4 6" id="KW-1133">Transmembrane helix</keyword>
<evidence type="ECO:0000256" key="3">
    <source>
        <dbReference type="ARBA" id="ARBA00022692"/>
    </source>
</evidence>
<dbReference type="PANTHER" id="PTHR30238">
    <property type="entry name" value="MEMBRANE BOUND PREDICTED REDOX MODULATOR"/>
    <property type="match status" value="1"/>
</dbReference>
<feature type="transmembrane region" description="Helical" evidence="6">
    <location>
        <begin position="122"/>
        <end position="149"/>
    </location>
</feature>
<feature type="transmembrane region" description="Helical" evidence="6">
    <location>
        <begin position="12"/>
        <end position="35"/>
    </location>
</feature>
<comment type="similarity">
    <text evidence="2">Belongs to the TerC family.</text>
</comment>
<dbReference type="EMBL" id="NTKD01000067">
    <property type="protein sequence ID" value="PDH36489.1"/>
    <property type="molecule type" value="Genomic_DNA"/>
</dbReference>
<dbReference type="Proteomes" id="UP000219327">
    <property type="component" value="Unassembled WGS sequence"/>
</dbReference>
<organism evidence="7 8">
    <name type="scientific">OM182 bacterium MED-G24</name>
    <dbReference type="NCBI Taxonomy" id="1986255"/>
    <lineage>
        <taxon>Bacteria</taxon>
        <taxon>Pseudomonadati</taxon>
        <taxon>Pseudomonadota</taxon>
        <taxon>Gammaproteobacteria</taxon>
        <taxon>OMG group</taxon>
        <taxon>OM182 clade</taxon>
    </lineage>
</organism>
<accession>A0A2A5WJ28</accession>
<keyword evidence="3 6" id="KW-0812">Transmembrane</keyword>